<keyword evidence="3" id="KW-1185">Reference proteome</keyword>
<evidence type="ECO:0000256" key="1">
    <source>
        <dbReference type="SAM" id="MobiDB-lite"/>
    </source>
</evidence>
<dbReference type="EMBL" id="JANAWD010001498">
    <property type="protein sequence ID" value="KAJ3473228.1"/>
    <property type="molecule type" value="Genomic_DNA"/>
</dbReference>
<feature type="compositionally biased region" description="Polar residues" evidence="1">
    <location>
        <begin position="91"/>
        <end position="106"/>
    </location>
</feature>
<feature type="compositionally biased region" description="Low complexity" evidence="1">
    <location>
        <begin position="127"/>
        <end position="153"/>
    </location>
</feature>
<sequence length="790" mass="87351">MPYGPIQLDEETEKLYLESLRQEAEFKRRKAREDRLRVCEKKWRDFAIKYRELKARTARKKEQDARERRRLDIQAREKRQRDKDLDLADSRPSSSFIPYSYTTTPGTIRPPKPSPGYLYPRPVLSYGSLPGVSNSPPSVPPALAAHQQYQQQYHQRRSGTPPPAFQYSVMSCSRSPPLSSSPSQHSPPNQKKSPLSSPHRALLELSSQSVPFATVVKSMDGPLFPVSEDDEASAICGKANKRRTDQQVQLLEDLLVRGSFGEQTQTQTTPSAPSASRSASTLSVLSSLSPTALGSSSLGSSATVTTRKSTLFSSWMSPFGKGRDAASSRRSVSTVVTSPTSVSLLDPKSVVSSSSSAIPPVASTSASASSSSSTWSSRARARGSVPSPPTAASLSRFRRRIIRVSRPAKVQVVDGEDPLKPSQPLVPFFSNPAPTRTPPSRRHRLIHTLSSHITHYVSSSSKPSTAEEVGFVKKMGRSMSMFMDSYVKATMFTAGDDLYSYSSSRSVYSSFDFSRETVLRVRASIKAPGNGRRTVDGYRVSGEDIVTFLAPPPLHAISILPTPSSARYAPPPSSPAPMSSLPSSGYEPEISKPHDHDDYIVSHPRTRTHPLIQLLPVCLSTSSSCPPRPLVFPAPVLPPRSPFRPDNPPAYLVARFRPVSNPLMLRLRAVMNVCTALGVGVGCESVARVQEEFLYKQRLMQIQQQRELERQMMNESGDDVERGRGRERGRGSSAQRQYAYQELFYHQSLVKKPEIVVQHEHVQRETREKVLGVAYEGIGRSSLGWEVRAW</sequence>
<feature type="compositionally biased region" description="Low complexity" evidence="1">
    <location>
        <begin position="345"/>
        <end position="384"/>
    </location>
</feature>
<feature type="region of interest" description="Disordered" evidence="1">
    <location>
        <begin position="345"/>
        <end position="392"/>
    </location>
</feature>
<reference evidence="2" key="1">
    <citation type="submission" date="2022-07" db="EMBL/GenBank/DDBJ databases">
        <title>Genome Sequence of Physisporinus lineatus.</title>
        <authorList>
            <person name="Buettner E."/>
        </authorList>
    </citation>
    <scope>NUCLEOTIDE SEQUENCE</scope>
    <source>
        <strain evidence="2">VT162</strain>
    </source>
</reference>
<evidence type="ECO:0000313" key="3">
    <source>
        <dbReference type="Proteomes" id="UP001212997"/>
    </source>
</evidence>
<feature type="compositionally biased region" description="Basic and acidic residues" evidence="1">
    <location>
        <begin position="719"/>
        <end position="730"/>
    </location>
</feature>
<feature type="compositionally biased region" description="Low complexity" evidence="1">
    <location>
        <begin position="168"/>
        <end position="194"/>
    </location>
</feature>
<feature type="compositionally biased region" description="Basic and acidic residues" evidence="1">
    <location>
        <begin position="55"/>
        <end position="89"/>
    </location>
</feature>
<proteinExistence type="predicted"/>
<gene>
    <name evidence="2" type="ORF">NLI96_g13085</name>
</gene>
<comment type="caution">
    <text evidence="2">The sequence shown here is derived from an EMBL/GenBank/DDBJ whole genome shotgun (WGS) entry which is preliminary data.</text>
</comment>
<feature type="region of interest" description="Disordered" evidence="1">
    <location>
        <begin position="566"/>
        <end position="588"/>
    </location>
</feature>
<dbReference type="Proteomes" id="UP001212997">
    <property type="component" value="Unassembled WGS sequence"/>
</dbReference>
<dbReference type="AlphaFoldDB" id="A0AAD5USL6"/>
<name>A0AAD5USL6_9APHY</name>
<feature type="region of interest" description="Disordered" evidence="1">
    <location>
        <begin position="55"/>
        <end position="198"/>
    </location>
</feature>
<protein>
    <submittedName>
        <fullName evidence="2">Uncharacterized protein</fullName>
    </submittedName>
</protein>
<organism evidence="2 3">
    <name type="scientific">Meripilus lineatus</name>
    <dbReference type="NCBI Taxonomy" id="2056292"/>
    <lineage>
        <taxon>Eukaryota</taxon>
        <taxon>Fungi</taxon>
        <taxon>Dikarya</taxon>
        <taxon>Basidiomycota</taxon>
        <taxon>Agaricomycotina</taxon>
        <taxon>Agaricomycetes</taxon>
        <taxon>Polyporales</taxon>
        <taxon>Meripilaceae</taxon>
        <taxon>Meripilus</taxon>
    </lineage>
</organism>
<evidence type="ECO:0000313" key="2">
    <source>
        <dbReference type="EMBL" id="KAJ3473228.1"/>
    </source>
</evidence>
<accession>A0AAD5USL6</accession>
<feature type="region of interest" description="Disordered" evidence="1">
    <location>
        <begin position="712"/>
        <end position="735"/>
    </location>
</feature>